<dbReference type="EC" id="7.1.1.2" evidence="4 18"/>
<feature type="transmembrane region" description="Helical" evidence="18">
    <location>
        <begin position="7"/>
        <end position="27"/>
    </location>
</feature>
<dbReference type="GO" id="GO:0005743">
    <property type="term" value="C:mitochondrial inner membrane"/>
    <property type="evidence" value="ECO:0007669"/>
    <property type="project" value="UniProtKB-SubCell"/>
</dbReference>
<sequence length="327" mass="39697">MKNMSKMLFFFMLMLSILIMISTNNWFSMWMSLEINMIAFLPIMYEKNYLNSKNMIIYFLIQTMSSMIFIFSMIFMYKNYMMNMINMIMLMSILMKMGVPPLHLWLPMIMENMNWYNSFLLMTFQKIIPMMIMTYLMNMDLIIYIVLISAIISAIGGLNETSLQKIMAYSSMNHSSWMILSMKFENKLWIIYLIIYTLIMMMIIIIMNNYNIFYINQMNMNMNIMEKMFMMFNFMSLGGLPPFLGFLPKWLILQFMMNMKMYYLMFIMIMMSLIILYFYLQIINSSLMINSNLNKWIFMKKLNIKYNYMIMFMNLTLPMMMMLMIFL</sequence>
<dbReference type="PANTHER" id="PTHR46552:SF1">
    <property type="entry name" value="NADH-UBIQUINONE OXIDOREDUCTASE CHAIN 2"/>
    <property type="match status" value="1"/>
</dbReference>
<keyword evidence="16 18" id="KW-0472">Membrane</keyword>
<feature type="domain" description="NADH:quinone oxidoreductase/Mrp antiporter transmembrane" evidence="19">
    <location>
        <begin position="24"/>
        <end position="274"/>
    </location>
</feature>
<dbReference type="AlphaFoldDB" id="A0A3S6CJY7"/>
<dbReference type="InterPro" id="IPR050175">
    <property type="entry name" value="Complex_I_Subunit_2"/>
</dbReference>
<comment type="similarity">
    <text evidence="3 18">Belongs to the complex I subunit 2 family.</text>
</comment>
<feature type="transmembrane region" description="Helical" evidence="18">
    <location>
        <begin position="228"/>
        <end position="250"/>
    </location>
</feature>
<evidence type="ECO:0000256" key="3">
    <source>
        <dbReference type="ARBA" id="ARBA00007012"/>
    </source>
</evidence>
<keyword evidence="10 18" id="KW-1278">Translocase</keyword>
<feature type="transmembrane region" description="Helical" evidence="18">
    <location>
        <begin position="115"/>
        <end position="136"/>
    </location>
</feature>
<organism evidence="20">
    <name type="scientific">Aenictopecheidae sp. PJ-2015</name>
    <dbReference type="NCBI Taxonomy" id="1663421"/>
    <lineage>
        <taxon>Eukaryota</taxon>
        <taxon>Metazoa</taxon>
        <taxon>Ecdysozoa</taxon>
        <taxon>Arthropoda</taxon>
        <taxon>Hexapoda</taxon>
        <taxon>Insecta</taxon>
        <taxon>Pterygota</taxon>
        <taxon>Neoptera</taxon>
        <taxon>Paraneoptera</taxon>
        <taxon>Hemiptera</taxon>
        <taxon>Heteroptera</taxon>
        <taxon>Aenictopecheidae</taxon>
    </lineage>
</organism>
<keyword evidence="14 18" id="KW-0830">Ubiquinone</keyword>
<evidence type="ECO:0000256" key="18">
    <source>
        <dbReference type="RuleBase" id="RU003403"/>
    </source>
</evidence>
<keyword evidence="7 18" id="KW-0679">Respiratory chain</keyword>
<evidence type="ECO:0000256" key="1">
    <source>
        <dbReference type="ARBA" id="ARBA00003257"/>
    </source>
</evidence>
<evidence type="ECO:0000256" key="2">
    <source>
        <dbReference type="ARBA" id="ARBA00004448"/>
    </source>
</evidence>
<comment type="function">
    <text evidence="18">Core subunit of the mitochondrial membrane respiratory chain NADH dehydrogenase (Complex I) which catalyzes electron transfer from NADH through the respiratory chain, using ubiquinone as an electron acceptor. Essential for the catalytic activity and assembly of complex I.</text>
</comment>
<comment type="catalytic activity">
    <reaction evidence="17 18">
        <text>a ubiquinone + NADH + 5 H(+)(in) = a ubiquinol + NAD(+) + 4 H(+)(out)</text>
        <dbReference type="Rhea" id="RHEA:29091"/>
        <dbReference type="Rhea" id="RHEA-COMP:9565"/>
        <dbReference type="Rhea" id="RHEA-COMP:9566"/>
        <dbReference type="ChEBI" id="CHEBI:15378"/>
        <dbReference type="ChEBI" id="CHEBI:16389"/>
        <dbReference type="ChEBI" id="CHEBI:17976"/>
        <dbReference type="ChEBI" id="CHEBI:57540"/>
        <dbReference type="ChEBI" id="CHEBI:57945"/>
        <dbReference type="EC" id="7.1.1.2"/>
    </reaction>
</comment>
<keyword evidence="8 18" id="KW-0812">Transmembrane</keyword>
<dbReference type="PRINTS" id="PR01436">
    <property type="entry name" value="NADHDHGNASE2"/>
</dbReference>
<comment type="subcellular location">
    <subcellularLocation>
        <location evidence="2 18">Mitochondrion inner membrane</location>
        <topology evidence="2 18">Multi-pass membrane protein</topology>
    </subcellularLocation>
</comment>
<accession>A0A3S6CJY7</accession>
<evidence type="ECO:0000256" key="14">
    <source>
        <dbReference type="ARBA" id="ARBA00023075"/>
    </source>
</evidence>
<keyword evidence="13 18" id="KW-0520">NAD</keyword>
<evidence type="ECO:0000256" key="6">
    <source>
        <dbReference type="ARBA" id="ARBA00022448"/>
    </source>
</evidence>
<dbReference type="EMBL" id="KP406515">
    <property type="protein sequence ID" value="AKK32505.1"/>
    <property type="molecule type" value="Genomic_DNA"/>
</dbReference>
<feature type="transmembrane region" description="Helical" evidence="18">
    <location>
        <begin position="188"/>
        <end position="207"/>
    </location>
</feature>
<evidence type="ECO:0000313" key="20">
    <source>
        <dbReference type="EMBL" id="AKK32505.1"/>
    </source>
</evidence>
<evidence type="ECO:0000256" key="17">
    <source>
        <dbReference type="ARBA" id="ARBA00049551"/>
    </source>
</evidence>
<evidence type="ECO:0000256" key="12">
    <source>
        <dbReference type="ARBA" id="ARBA00022989"/>
    </source>
</evidence>
<keyword evidence="12 18" id="KW-1133">Transmembrane helix</keyword>
<evidence type="ECO:0000256" key="15">
    <source>
        <dbReference type="ARBA" id="ARBA00023128"/>
    </source>
</evidence>
<evidence type="ECO:0000256" key="5">
    <source>
        <dbReference type="ARBA" id="ARBA00021008"/>
    </source>
</evidence>
<evidence type="ECO:0000256" key="16">
    <source>
        <dbReference type="ARBA" id="ARBA00023136"/>
    </source>
</evidence>
<proteinExistence type="inferred from homology"/>
<feature type="transmembrane region" description="Helical" evidence="18">
    <location>
        <begin position="84"/>
        <end position="103"/>
    </location>
</feature>
<keyword evidence="15 18" id="KW-0496">Mitochondrion</keyword>
<feature type="transmembrane region" description="Helical" evidence="18">
    <location>
        <begin position="55"/>
        <end position="77"/>
    </location>
</feature>
<evidence type="ECO:0000256" key="4">
    <source>
        <dbReference type="ARBA" id="ARBA00012944"/>
    </source>
</evidence>
<dbReference type="InterPro" id="IPR003917">
    <property type="entry name" value="NADH_UbQ_OxRdtase_chain2"/>
</dbReference>
<feature type="transmembrane region" description="Helical" evidence="18">
    <location>
        <begin position="262"/>
        <end position="280"/>
    </location>
</feature>
<dbReference type="GO" id="GO:0006120">
    <property type="term" value="P:mitochondrial electron transport, NADH to ubiquinone"/>
    <property type="evidence" value="ECO:0007669"/>
    <property type="project" value="InterPro"/>
</dbReference>
<evidence type="ECO:0000256" key="11">
    <source>
        <dbReference type="ARBA" id="ARBA00022982"/>
    </source>
</evidence>
<keyword evidence="11 18" id="KW-0249">Electron transport</keyword>
<gene>
    <name evidence="20" type="primary">ND2</name>
</gene>
<evidence type="ECO:0000256" key="8">
    <source>
        <dbReference type="ARBA" id="ARBA00022692"/>
    </source>
</evidence>
<evidence type="ECO:0000259" key="19">
    <source>
        <dbReference type="Pfam" id="PF00361"/>
    </source>
</evidence>
<feature type="transmembrane region" description="Helical" evidence="18">
    <location>
        <begin position="306"/>
        <end position="326"/>
    </location>
</feature>
<dbReference type="Pfam" id="PF00361">
    <property type="entry name" value="Proton_antipo_M"/>
    <property type="match status" value="1"/>
</dbReference>
<dbReference type="PANTHER" id="PTHR46552">
    <property type="entry name" value="NADH-UBIQUINONE OXIDOREDUCTASE CHAIN 2"/>
    <property type="match status" value="1"/>
</dbReference>
<evidence type="ECO:0000256" key="9">
    <source>
        <dbReference type="ARBA" id="ARBA00022792"/>
    </source>
</evidence>
<protein>
    <recommendedName>
        <fullName evidence="5 18">NADH-ubiquinone oxidoreductase chain 2</fullName>
        <ecNumber evidence="4 18">7.1.1.2</ecNumber>
    </recommendedName>
</protein>
<reference evidence="20" key="1">
    <citation type="submission" date="2015-01" db="EMBL/GenBank/DDBJ databases">
        <title>The complete mitochondrial genome of Aenictopecheidae spp. (Hemiptera:Aenictopecheidae).</title>
        <authorList>
            <person name="Jiang P."/>
            <person name="Li H."/>
            <person name="Song F."/>
            <person name="Cai W.Z."/>
        </authorList>
    </citation>
    <scope>NUCLEOTIDE SEQUENCE</scope>
</reference>
<feature type="transmembrane region" description="Helical" evidence="18">
    <location>
        <begin position="141"/>
        <end position="158"/>
    </location>
</feature>
<keyword evidence="6" id="KW-0813">Transport</keyword>
<geneLocation type="mitochondrion" evidence="20"/>
<dbReference type="InterPro" id="IPR001750">
    <property type="entry name" value="ND/Mrp_TM"/>
</dbReference>
<evidence type="ECO:0000256" key="10">
    <source>
        <dbReference type="ARBA" id="ARBA00022967"/>
    </source>
</evidence>
<keyword evidence="9 18" id="KW-0999">Mitochondrion inner membrane</keyword>
<dbReference type="GO" id="GO:0008137">
    <property type="term" value="F:NADH dehydrogenase (ubiquinone) activity"/>
    <property type="evidence" value="ECO:0007669"/>
    <property type="project" value="UniProtKB-EC"/>
</dbReference>
<name>A0A3S6CJY7_9HEMI</name>
<comment type="function">
    <text evidence="1">Core subunit of the mitochondrial membrane respiratory chain NADH dehydrogenase (Complex I) that is believed to belong to the minimal assembly required for catalysis. Complex I functions in the transfer of electrons from NADH to the respiratory chain. The immediate electron acceptor for the enzyme is believed to be ubiquinone.</text>
</comment>
<evidence type="ECO:0000256" key="7">
    <source>
        <dbReference type="ARBA" id="ARBA00022660"/>
    </source>
</evidence>
<evidence type="ECO:0000256" key="13">
    <source>
        <dbReference type="ARBA" id="ARBA00023027"/>
    </source>
</evidence>